<dbReference type="SUPFAM" id="SSF46689">
    <property type="entry name" value="Homeodomain-like"/>
    <property type="match status" value="1"/>
</dbReference>
<reference evidence="5 6" key="1">
    <citation type="submission" date="2019-05" db="EMBL/GenBank/DDBJ databases">
        <authorList>
            <person name="Lee S.D."/>
        </authorList>
    </citation>
    <scope>NUCLEOTIDE SEQUENCE [LARGE SCALE GENOMIC DNA]</scope>
    <source>
        <strain evidence="5 6">YC2-7</strain>
    </source>
</reference>
<dbReference type="InterPro" id="IPR001647">
    <property type="entry name" value="HTH_TetR"/>
</dbReference>
<dbReference type="AlphaFoldDB" id="A0A848KT90"/>
<organism evidence="5 6">
    <name type="scientific">Antrihabitans stalactiti</name>
    <dbReference type="NCBI Taxonomy" id="2584121"/>
    <lineage>
        <taxon>Bacteria</taxon>
        <taxon>Bacillati</taxon>
        <taxon>Actinomycetota</taxon>
        <taxon>Actinomycetes</taxon>
        <taxon>Mycobacteriales</taxon>
        <taxon>Nocardiaceae</taxon>
        <taxon>Antrihabitans</taxon>
    </lineage>
</organism>
<keyword evidence="1 2" id="KW-0238">DNA-binding</keyword>
<dbReference type="InterPro" id="IPR009057">
    <property type="entry name" value="Homeodomain-like_sf"/>
</dbReference>
<comment type="caution">
    <text evidence="5">The sequence shown here is derived from an EMBL/GenBank/DDBJ whole genome shotgun (WGS) entry which is preliminary data.</text>
</comment>
<sequence>MSPREQPARVPRRNGPRLPPEERREQLLDAALVVLAADGLPQLTMEAVAKQAGVAKPVLYAMYPTRAELVAALLTRERERGLEQVSAAMPTQLLSNPEAAYAETIKVFLNAVVANPDRWRLILDAGEGAPPDFREYLAKARADIVERAIGLAHIGLALRGGPIDIDYELVGHTMLGIAELAGRLVISDPTHFTPERLATFVATIASAIPTSFQPPPS</sequence>
<dbReference type="InterPro" id="IPR050109">
    <property type="entry name" value="HTH-type_TetR-like_transc_reg"/>
</dbReference>
<feature type="domain" description="HTH tetR-type" evidence="4">
    <location>
        <begin position="21"/>
        <end position="81"/>
    </location>
</feature>
<dbReference type="PANTHER" id="PTHR30055:SF160">
    <property type="entry name" value="TRANSCRIPTIONAL REGULATORY PROTEIN (PROBABLY ASNC-FAMILY)-RELATED"/>
    <property type="match status" value="1"/>
</dbReference>
<dbReference type="GO" id="GO:0000976">
    <property type="term" value="F:transcription cis-regulatory region binding"/>
    <property type="evidence" value="ECO:0007669"/>
    <property type="project" value="TreeGrafter"/>
</dbReference>
<evidence type="ECO:0000259" key="4">
    <source>
        <dbReference type="PROSITE" id="PS50977"/>
    </source>
</evidence>
<dbReference type="InterPro" id="IPR036271">
    <property type="entry name" value="Tet_transcr_reg_TetR-rel_C_sf"/>
</dbReference>
<dbReference type="Gene3D" id="1.10.357.10">
    <property type="entry name" value="Tetracycline Repressor, domain 2"/>
    <property type="match status" value="1"/>
</dbReference>
<evidence type="ECO:0000256" key="2">
    <source>
        <dbReference type="PROSITE-ProRule" id="PRU00335"/>
    </source>
</evidence>
<feature type="region of interest" description="Disordered" evidence="3">
    <location>
        <begin position="1"/>
        <end position="21"/>
    </location>
</feature>
<dbReference type="PROSITE" id="PS50977">
    <property type="entry name" value="HTH_TETR_2"/>
    <property type="match status" value="1"/>
</dbReference>
<name>A0A848KT90_9NOCA</name>
<dbReference type="RefSeq" id="WP_169593395.1">
    <property type="nucleotide sequence ID" value="NZ_VCQU01000012.1"/>
</dbReference>
<proteinExistence type="predicted"/>
<dbReference type="Proteomes" id="UP000535543">
    <property type="component" value="Unassembled WGS sequence"/>
</dbReference>
<evidence type="ECO:0000256" key="3">
    <source>
        <dbReference type="SAM" id="MobiDB-lite"/>
    </source>
</evidence>
<protein>
    <submittedName>
        <fullName evidence="5">TetR/AcrR family transcriptional regulator</fullName>
    </submittedName>
</protein>
<evidence type="ECO:0000313" key="6">
    <source>
        <dbReference type="Proteomes" id="UP000535543"/>
    </source>
</evidence>
<dbReference type="Pfam" id="PF00440">
    <property type="entry name" value="TetR_N"/>
    <property type="match status" value="1"/>
</dbReference>
<dbReference type="EMBL" id="VCQU01000012">
    <property type="protein sequence ID" value="NMN98767.1"/>
    <property type="molecule type" value="Genomic_DNA"/>
</dbReference>
<keyword evidence="6" id="KW-1185">Reference proteome</keyword>
<reference evidence="5 6" key="2">
    <citation type="submission" date="2020-06" db="EMBL/GenBank/DDBJ databases">
        <title>Antribacter stalactiti gen. nov., sp. nov., a new member of the family Nacardiaceae isolated from a cave.</title>
        <authorList>
            <person name="Kim I.S."/>
        </authorList>
    </citation>
    <scope>NUCLEOTIDE SEQUENCE [LARGE SCALE GENOMIC DNA]</scope>
    <source>
        <strain evidence="5 6">YC2-7</strain>
    </source>
</reference>
<evidence type="ECO:0000256" key="1">
    <source>
        <dbReference type="ARBA" id="ARBA00023125"/>
    </source>
</evidence>
<dbReference type="SUPFAM" id="SSF48498">
    <property type="entry name" value="Tetracyclin repressor-like, C-terminal domain"/>
    <property type="match status" value="1"/>
</dbReference>
<gene>
    <name evidence="5" type="ORF">FGL95_27410</name>
</gene>
<feature type="DNA-binding region" description="H-T-H motif" evidence="2">
    <location>
        <begin position="44"/>
        <end position="63"/>
    </location>
</feature>
<dbReference type="PANTHER" id="PTHR30055">
    <property type="entry name" value="HTH-TYPE TRANSCRIPTIONAL REGULATOR RUTR"/>
    <property type="match status" value="1"/>
</dbReference>
<dbReference type="GO" id="GO:0003700">
    <property type="term" value="F:DNA-binding transcription factor activity"/>
    <property type="evidence" value="ECO:0007669"/>
    <property type="project" value="TreeGrafter"/>
</dbReference>
<dbReference type="PRINTS" id="PR00455">
    <property type="entry name" value="HTHTETR"/>
</dbReference>
<accession>A0A848KT90</accession>
<evidence type="ECO:0000313" key="5">
    <source>
        <dbReference type="EMBL" id="NMN98767.1"/>
    </source>
</evidence>